<comment type="caution">
    <text evidence="4">The sequence shown here is derived from an EMBL/GenBank/DDBJ whole genome shotgun (WGS) entry which is preliminary data.</text>
</comment>
<dbReference type="EC" id="3.7.1.12" evidence="4"/>
<evidence type="ECO:0000259" key="1">
    <source>
        <dbReference type="Pfam" id="PF01890"/>
    </source>
</evidence>
<dbReference type="Pfam" id="PF11760">
    <property type="entry name" value="CbiG_N"/>
    <property type="match status" value="1"/>
</dbReference>
<feature type="domain" description="Cobalamin synthesis G N-terminal" evidence="2">
    <location>
        <begin position="56"/>
        <end position="136"/>
    </location>
</feature>
<dbReference type="GO" id="GO:0009236">
    <property type="term" value="P:cobalamin biosynthetic process"/>
    <property type="evidence" value="ECO:0007669"/>
    <property type="project" value="InterPro"/>
</dbReference>
<protein>
    <submittedName>
        <fullName evidence="4">Cobalt-precorrin 5A hydrolase</fullName>
        <ecNumber evidence="4">3.7.1.12</ecNumber>
    </submittedName>
</protein>
<dbReference type="Proteomes" id="UP000525298">
    <property type="component" value="Unassembled WGS sequence"/>
</dbReference>
<dbReference type="InterPro" id="IPR021745">
    <property type="entry name" value="CbiG_mid"/>
</dbReference>
<gene>
    <name evidence="4" type="ORF">HNR65_001884</name>
</gene>
<dbReference type="Pfam" id="PF01890">
    <property type="entry name" value="CbiG_C"/>
    <property type="match status" value="1"/>
</dbReference>
<evidence type="ECO:0000313" key="5">
    <source>
        <dbReference type="Proteomes" id="UP000525298"/>
    </source>
</evidence>
<reference evidence="4 5" key="1">
    <citation type="submission" date="2020-07" db="EMBL/GenBank/DDBJ databases">
        <title>Genomic Encyclopedia of Type Strains, Phase IV (KMG-IV): sequencing the most valuable type-strain genomes for metagenomic binning, comparative biology and taxonomic classification.</title>
        <authorList>
            <person name="Goeker M."/>
        </authorList>
    </citation>
    <scope>NUCLEOTIDE SEQUENCE [LARGE SCALE GENOMIC DNA]</scope>
    <source>
        <strain evidence="4 5">DSM 17721</strain>
    </source>
</reference>
<evidence type="ECO:0000259" key="3">
    <source>
        <dbReference type="Pfam" id="PF11761"/>
    </source>
</evidence>
<dbReference type="Gene3D" id="3.30.420.180">
    <property type="entry name" value="CobE/GbiG C-terminal domain"/>
    <property type="match status" value="1"/>
</dbReference>
<feature type="domain" description="Cobalamin biosynthesis central region" evidence="3">
    <location>
        <begin position="141"/>
        <end position="222"/>
    </location>
</feature>
<dbReference type="RefSeq" id="WP_181551205.1">
    <property type="nucleotide sequence ID" value="NZ_JACDUS010000004.1"/>
</dbReference>
<keyword evidence="5" id="KW-1185">Reference proteome</keyword>
<dbReference type="InterPro" id="IPR021744">
    <property type="entry name" value="CbiG_N"/>
</dbReference>
<keyword evidence="4" id="KW-0378">Hydrolase</keyword>
<dbReference type="AlphaFoldDB" id="A0A7W0C9D1"/>
<dbReference type="InterPro" id="IPR036518">
    <property type="entry name" value="CobE/GbiG_C_sf"/>
</dbReference>
<organism evidence="4 5">
    <name type="scientific">Desulfosalsimonas propionicica</name>
    <dbReference type="NCBI Taxonomy" id="332175"/>
    <lineage>
        <taxon>Bacteria</taxon>
        <taxon>Pseudomonadati</taxon>
        <taxon>Thermodesulfobacteriota</taxon>
        <taxon>Desulfobacteria</taxon>
        <taxon>Desulfobacterales</taxon>
        <taxon>Desulfosalsimonadaceae</taxon>
        <taxon>Desulfosalsimonas</taxon>
    </lineage>
</organism>
<dbReference type="SUPFAM" id="SSF159672">
    <property type="entry name" value="CbiG N-terminal domain-like"/>
    <property type="match status" value="1"/>
</dbReference>
<dbReference type="InterPro" id="IPR038029">
    <property type="entry name" value="GbiG_N_sf"/>
</dbReference>
<sequence>MDQNNQKPAVAVWVVTPKGAGIAQRIAGSLENVTVHAGKSAGGPEDALFFDSMARAVEKHFRSYDAHVFVMATGIAVRMIGPLLDSKHVDPAVVAVDESAAFAVSLVSGHLGGANAWAEKIAAITGACPVITTATDRAGVPAIDLLAKQHGLTPNNPEAVKAVSMALISGKTVLRYDPYQVLGPELGQWTQDISTPDFGSRPGIYVCHHCPDLPENVLVLRPASLAVGVGLNSGTDATQLCEAVYSAFKRHRLSVKSIREFATICEKTHEPGLREMARHFASPLTGYSRAELAEIRDVPTPSETVEKHMGVKSVCEAAAIKAARSGQILVPKQKTKNTTVAVAALDFLL</sequence>
<evidence type="ECO:0000313" key="4">
    <source>
        <dbReference type="EMBL" id="MBA2881557.1"/>
    </source>
</evidence>
<name>A0A7W0C9D1_9BACT</name>
<feature type="domain" description="CobE/GbiG C-terminal" evidence="1">
    <location>
        <begin position="225"/>
        <end position="343"/>
    </location>
</feature>
<dbReference type="InterPro" id="IPR052553">
    <property type="entry name" value="CbiG_hydrolase"/>
</dbReference>
<dbReference type="InterPro" id="IPR002750">
    <property type="entry name" value="CobE/GbiG_C"/>
</dbReference>
<proteinExistence type="predicted"/>
<dbReference type="EMBL" id="JACDUS010000004">
    <property type="protein sequence ID" value="MBA2881557.1"/>
    <property type="molecule type" value="Genomic_DNA"/>
</dbReference>
<dbReference type="SUPFAM" id="SSF159664">
    <property type="entry name" value="CobE/GbiG C-terminal domain-like"/>
    <property type="match status" value="1"/>
</dbReference>
<dbReference type="Pfam" id="PF11761">
    <property type="entry name" value="CbiG_mid"/>
    <property type="match status" value="1"/>
</dbReference>
<evidence type="ECO:0000259" key="2">
    <source>
        <dbReference type="Pfam" id="PF11760"/>
    </source>
</evidence>
<dbReference type="GO" id="GO:0043779">
    <property type="term" value="F:cobalt-precorrin-5A acetaldehyde-lyase activity"/>
    <property type="evidence" value="ECO:0007669"/>
    <property type="project" value="UniProtKB-EC"/>
</dbReference>
<dbReference type="PANTHER" id="PTHR37477:SF1">
    <property type="entry name" value="COBALT-PRECORRIN-5A HYDROLASE"/>
    <property type="match status" value="1"/>
</dbReference>
<accession>A0A7W0C9D1</accession>
<dbReference type="Gene3D" id="3.40.50.11220">
    <property type="match status" value="1"/>
</dbReference>
<dbReference type="PANTHER" id="PTHR37477">
    <property type="entry name" value="COBALT-PRECORRIN-5A HYDROLASE"/>
    <property type="match status" value="1"/>
</dbReference>